<dbReference type="InterPro" id="IPR015655">
    <property type="entry name" value="PP2C"/>
</dbReference>
<proteinExistence type="inferred from homology"/>
<dbReference type="AlphaFoldDB" id="C5LZZ1"/>
<dbReference type="OMA" id="EMMMTHE"/>
<dbReference type="RefSeq" id="XP_002765092.1">
    <property type="nucleotide sequence ID" value="XM_002765046.1"/>
</dbReference>
<evidence type="ECO:0000313" key="7">
    <source>
        <dbReference type="EMBL" id="EEQ97809.1"/>
    </source>
</evidence>
<evidence type="ECO:0000259" key="6">
    <source>
        <dbReference type="PROSITE" id="PS51746"/>
    </source>
</evidence>
<reference evidence="7 8" key="1">
    <citation type="submission" date="2008-07" db="EMBL/GenBank/DDBJ databases">
        <authorList>
            <person name="El-Sayed N."/>
            <person name="Caler E."/>
            <person name="Inman J."/>
            <person name="Amedeo P."/>
            <person name="Hass B."/>
            <person name="Wortman J."/>
        </authorList>
    </citation>
    <scope>NUCLEOTIDE SEQUENCE [LARGE SCALE GENOMIC DNA]</scope>
    <source>
        <strain evidence="8">ATCC 50983 / TXsc</strain>
    </source>
</reference>
<organism evidence="8">
    <name type="scientific">Perkinsus marinus (strain ATCC 50983 / TXsc)</name>
    <dbReference type="NCBI Taxonomy" id="423536"/>
    <lineage>
        <taxon>Eukaryota</taxon>
        <taxon>Sar</taxon>
        <taxon>Alveolata</taxon>
        <taxon>Perkinsozoa</taxon>
        <taxon>Perkinsea</taxon>
        <taxon>Perkinsida</taxon>
        <taxon>Perkinsidae</taxon>
        <taxon>Perkinsus</taxon>
    </lineage>
</organism>
<name>C5LZZ1_PERM5</name>
<keyword evidence="2" id="KW-0479">Metal-binding</keyword>
<dbReference type="Gene3D" id="3.60.40.10">
    <property type="entry name" value="PPM-type phosphatase domain"/>
    <property type="match status" value="1"/>
</dbReference>
<dbReference type="SMART" id="SM00332">
    <property type="entry name" value="PP2Cc"/>
    <property type="match status" value="1"/>
</dbReference>
<dbReference type="EMBL" id="GG686971">
    <property type="protein sequence ID" value="EEQ97809.1"/>
    <property type="molecule type" value="Genomic_DNA"/>
</dbReference>
<dbReference type="InterPro" id="IPR001932">
    <property type="entry name" value="PPM-type_phosphatase-like_dom"/>
</dbReference>
<comment type="subcellular location">
    <subcellularLocation>
        <location evidence="1">Membrane</location>
        <topology evidence="1">Peripheral membrane protein</topology>
    </subcellularLocation>
</comment>
<evidence type="ECO:0000313" key="8">
    <source>
        <dbReference type="Proteomes" id="UP000007800"/>
    </source>
</evidence>
<dbReference type="OrthoDB" id="10264738at2759"/>
<dbReference type="CDD" id="cd00143">
    <property type="entry name" value="PP2Cc"/>
    <property type="match status" value="1"/>
</dbReference>
<dbReference type="GO" id="GO:0004722">
    <property type="term" value="F:protein serine/threonine phosphatase activity"/>
    <property type="evidence" value="ECO:0007669"/>
    <property type="project" value="InterPro"/>
</dbReference>
<dbReference type="Pfam" id="PF00481">
    <property type="entry name" value="PP2C"/>
    <property type="match status" value="1"/>
</dbReference>
<sequence length="361" mass="39498">MSSSCLRECVEDEEEEEEFTPLHKARLHEPTAVRGVGVADDIGGRPDMEDSFVFVDGFGGKRSSAFMAIYDGHGGRRCVDFVCKRLHQKLLENLTLEPPPEQEEVEKGSTLGASIPVRRRYMYATEALVNAYTQTDEAFRNELQSLEGGCTAVTCLLQYEFGGDRTIYCAHVGDSRAVLCRGRKALRLTSASDHKATDPVEVARITQKGGIVVNDRVNGMLAIARALGDFRLKRTISAQMVARAAEAREKGEELPPILGNVTDIVSNIPDVSSIVLKETLDHFLILACDGVWDVVSDQEAVDLILEVLSKLTQAQLSMAKNEQKKCPLRCGNVAQIAATALVEEALSRGSMDNVTVMIVLL</sequence>
<evidence type="ECO:0000256" key="5">
    <source>
        <dbReference type="RuleBase" id="RU003465"/>
    </source>
</evidence>
<keyword evidence="3 5" id="KW-0378">Hydrolase</keyword>
<evidence type="ECO:0000256" key="3">
    <source>
        <dbReference type="ARBA" id="ARBA00022801"/>
    </source>
</evidence>
<gene>
    <name evidence="7" type="ORF">Pmar_PMAR004550</name>
</gene>
<dbReference type="InterPro" id="IPR000222">
    <property type="entry name" value="PP2C_BS"/>
</dbReference>
<dbReference type="GeneID" id="9037266"/>
<dbReference type="Proteomes" id="UP000007800">
    <property type="component" value="Unassembled WGS sequence"/>
</dbReference>
<dbReference type="PROSITE" id="PS01032">
    <property type="entry name" value="PPM_1"/>
    <property type="match status" value="1"/>
</dbReference>
<evidence type="ECO:0000256" key="1">
    <source>
        <dbReference type="ARBA" id="ARBA00004170"/>
    </source>
</evidence>
<evidence type="ECO:0000256" key="2">
    <source>
        <dbReference type="ARBA" id="ARBA00022723"/>
    </source>
</evidence>
<dbReference type="InParanoid" id="C5LZZ1"/>
<dbReference type="GO" id="GO:0046872">
    <property type="term" value="F:metal ion binding"/>
    <property type="evidence" value="ECO:0007669"/>
    <property type="project" value="UniProtKB-KW"/>
</dbReference>
<dbReference type="PANTHER" id="PTHR13832">
    <property type="entry name" value="PROTEIN PHOSPHATASE 2C"/>
    <property type="match status" value="1"/>
</dbReference>
<evidence type="ECO:0000256" key="4">
    <source>
        <dbReference type="ARBA" id="ARBA00022912"/>
    </source>
</evidence>
<keyword evidence="4 5" id="KW-0904">Protein phosphatase</keyword>
<dbReference type="GO" id="GO:0016020">
    <property type="term" value="C:membrane"/>
    <property type="evidence" value="ECO:0007669"/>
    <property type="project" value="UniProtKB-SubCell"/>
</dbReference>
<protein>
    <submittedName>
        <fullName evidence="7">Serine-threonine phosophatase 2C, putative</fullName>
    </submittedName>
</protein>
<accession>C5LZZ1</accession>
<keyword evidence="8" id="KW-1185">Reference proteome</keyword>
<feature type="domain" description="PPM-type phosphatase" evidence="6">
    <location>
        <begin position="35"/>
        <end position="361"/>
    </location>
</feature>
<dbReference type="SUPFAM" id="SSF81606">
    <property type="entry name" value="PP2C-like"/>
    <property type="match status" value="1"/>
</dbReference>
<dbReference type="InterPro" id="IPR036457">
    <property type="entry name" value="PPM-type-like_dom_sf"/>
</dbReference>
<dbReference type="PANTHER" id="PTHR13832:SF827">
    <property type="entry name" value="PROTEIN PHOSPHATASE 1L"/>
    <property type="match status" value="1"/>
</dbReference>
<comment type="similarity">
    <text evidence="5">Belongs to the PP2C family.</text>
</comment>
<dbReference type="PROSITE" id="PS51746">
    <property type="entry name" value="PPM_2"/>
    <property type="match status" value="1"/>
</dbReference>